<dbReference type="PIRSF" id="PIRSF000429">
    <property type="entry name" value="Ac-CoA_Ac_transf"/>
    <property type="match status" value="1"/>
</dbReference>
<dbReference type="InterPro" id="IPR016039">
    <property type="entry name" value="Thiolase-like"/>
</dbReference>
<evidence type="ECO:0000259" key="7">
    <source>
        <dbReference type="Pfam" id="PF02803"/>
    </source>
</evidence>
<dbReference type="PATRIC" id="fig|1096930.3.peg.4480"/>
<comment type="caution">
    <text evidence="8">The sequence shown here is derived from an EMBL/GenBank/DDBJ whole genome shotgun (WGS) entry which is preliminary data.</text>
</comment>
<feature type="active site" description="Proton acceptor" evidence="4">
    <location>
        <position position="414"/>
    </location>
</feature>
<dbReference type="SUPFAM" id="SSF53901">
    <property type="entry name" value="Thiolase-like"/>
    <property type="match status" value="2"/>
</dbReference>
<dbReference type="InterPro" id="IPR020617">
    <property type="entry name" value="Thiolase_C"/>
</dbReference>
<dbReference type="eggNOG" id="COG0183">
    <property type="taxonomic scope" value="Bacteria"/>
</dbReference>
<feature type="domain" description="Thiolase C-terminal" evidence="7">
    <location>
        <begin position="288"/>
        <end position="427"/>
    </location>
</feature>
<comment type="similarity">
    <text evidence="1 5">Belongs to the thiolase-like superfamily. Thiolase family.</text>
</comment>
<evidence type="ECO:0000313" key="8">
    <source>
        <dbReference type="EMBL" id="EQB07682.1"/>
    </source>
</evidence>
<dbReference type="PANTHER" id="PTHR18919">
    <property type="entry name" value="ACETYL-COA C-ACYLTRANSFERASE"/>
    <property type="match status" value="1"/>
</dbReference>
<organism evidence="8 9">
    <name type="scientific">Novosphingobium lindaniclasticum LE124</name>
    <dbReference type="NCBI Taxonomy" id="1096930"/>
    <lineage>
        <taxon>Bacteria</taxon>
        <taxon>Pseudomonadati</taxon>
        <taxon>Pseudomonadota</taxon>
        <taxon>Alphaproteobacteria</taxon>
        <taxon>Sphingomonadales</taxon>
        <taxon>Sphingomonadaceae</taxon>
        <taxon>Novosphingobium</taxon>
    </lineage>
</organism>
<dbReference type="OrthoDB" id="9764638at2"/>
<dbReference type="NCBIfam" id="TIGR01930">
    <property type="entry name" value="AcCoA-C-Actrans"/>
    <property type="match status" value="1"/>
</dbReference>
<evidence type="ECO:0000256" key="3">
    <source>
        <dbReference type="ARBA" id="ARBA00023315"/>
    </source>
</evidence>
<evidence type="ECO:0000256" key="5">
    <source>
        <dbReference type="RuleBase" id="RU003557"/>
    </source>
</evidence>
<dbReference type="InterPro" id="IPR002155">
    <property type="entry name" value="Thiolase"/>
</dbReference>
<evidence type="ECO:0000313" key="9">
    <source>
        <dbReference type="Proteomes" id="UP000015527"/>
    </source>
</evidence>
<dbReference type="EC" id="2.3.1.9" evidence="8"/>
<evidence type="ECO:0000256" key="4">
    <source>
        <dbReference type="PIRSR" id="PIRSR000429-1"/>
    </source>
</evidence>
<keyword evidence="3 5" id="KW-0012">Acyltransferase</keyword>
<dbReference type="RefSeq" id="WP_021236213.1">
    <property type="nucleotide sequence ID" value="NZ_ATHL01000153.1"/>
</dbReference>
<dbReference type="PANTHER" id="PTHR18919:SF151">
    <property type="entry name" value="BLR2427 PROTEIN"/>
    <property type="match status" value="1"/>
</dbReference>
<dbReference type="NCBIfam" id="NF006030">
    <property type="entry name" value="PRK08170.1"/>
    <property type="match status" value="1"/>
</dbReference>
<feature type="active site" description="Proton acceptor" evidence="4">
    <location>
        <position position="384"/>
    </location>
</feature>
<gene>
    <name evidence="8" type="ORF">L284_22750</name>
</gene>
<evidence type="ECO:0000256" key="1">
    <source>
        <dbReference type="ARBA" id="ARBA00010982"/>
    </source>
</evidence>
<protein>
    <submittedName>
        <fullName evidence="8">Acetyl-CoA acetyltransferase</fullName>
        <ecNumber evidence="8">2.3.1.9</ecNumber>
    </submittedName>
</protein>
<dbReference type="Proteomes" id="UP000015527">
    <property type="component" value="Unassembled WGS sequence"/>
</dbReference>
<dbReference type="InterPro" id="IPR020616">
    <property type="entry name" value="Thiolase_N"/>
</dbReference>
<dbReference type="Gene3D" id="3.40.47.10">
    <property type="match status" value="1"/>
</dbReference>
<proteinExistence type="inferred from homology"/>
<keyword evidence="2 5" id="KW-0808">Transferase</keyword>
<evidence type="ECO:0000259" key="6">
    <source>
        <dbReference type="Pfam" id="PF00108"/>
    </source>
</evidence>
<feature type="active site" description="Acyl-thioester intermediate" evidence="4">
    <location>
        <position position="89"/>
    </location>
</feature>
<name>T0H3Z4_9SPHN</name>
<dbReference type="PROSITE" id="PS00737">
    <property type="entry name" value="THIOLASE_2"/>
    <property type="match status" value="1"/>
</dbReference>
<sequence length="428" mass="45317">MSRPVYIVDGARTPFLKVRGGPGPFTPVDLAVQCGRPLLLRQPFAPTDFDQVILGCVNVIADEANPARVAALRLGCGTQTSAFTVQINCGSGMQAMDTAYRYIADGGSDLILAGGAEALSHAPLVLRHDAVEWLAQMQGNKAGPLGAFKAASRFRPDFLKPIVGLERGLTDPITDLGMGQTAEILAHLFSISREAADRYAVESHKRLAKAHAEGWLDGELEPAFARDGTVHDHDDGVRPDSDTAKLAKLKPVFERPYGKVTAGNSSQITDGACWTILASEAAVERHGLKPRARIVDSQWSALDPSIMGLGPVLASTELLKRNELSLESVDLWELNEAFAVQVLACLAAWQDEGFCREVLGLDGAAGTIDPARINVDGGAISLGHPVGASGARIALHLVQAMERLGSHRGIATECIGGGQGGAMLIERA</sequence>
<evidence type="ECO:0000256" key="2">
    <source>
        <dbReference type="ARBA" id="ARBA00022679"/>
    </source>
</evidence>
<dbReference type="CDD" id="cd00751">
    <property type="entry name" value="thiolase"/>
    <property type="match status" value="1"/>
</dbReference>
<dbReference type="EMBL" id="ATHL01000153">
    <property type="protein sequence ID" value="EQB07682.1"/>
    <property type="molecule type" value="Genomic_DNA"/>
</dbReference>
<dbReference type="GO" id="GO:0003985">
    <property type="term" value="F:acetyl-CoA C-acetyltransferase activity"/>
    <property type="evidence" value="ECO:0007669"/>
    <property type="project" value="UniProtKB-EC"/>
</dbReference>
<feature type="domain" description="Thiolase N-terminal" evidence="6">
    <location>
        <begin position="5"/>
        <end position="280"/>
    </location>
</feature>
<reference evidence="8 9" key="1">
    <citation type="journal article" date="2013" name="Genome Announc.">
        <title>Genome Sequence of Novosphingobium lindaniclasticum LE124T, Isolated from a Hexachlorocyclohexane Dumpsite.</title>
        <authorList>
            <person name="Saxena A."/>
            <person name="Nayyar N."/>
            <person name="Sangwan N."/>
            <person name="Kumari R."/>
            <person name="Khurana J.P."/>
            <person name="Lal R."/>
        </authorList>
    </citation>
    <scope>NUCLEOTIDE SEQUENCE [LARGE SCALE GENOMIC DNA]</scope>
    <source>
        <strain evidence="8 9">LE124</strain>
    </source>
</reference>
<dbReference type="Pfam" id="PF02803">
    <property type="entry name" value="Thiolase_C"/>
    <property type="match status" value="1"/>
</dbReference>
<dbReference type="Pfam" id="PF00108">
    <property type="entry name" value="Thiolase_N"/>
    <property type="match status" value="1"/>
</dbReference>
<accession>T0H3Z4</accession>
<dbReference type="AlphaFoldDB" id="T0H3Z4"/>
<dbReference type="InterPro" id="IPR020613">
    <property type="entry name" value="Thiolase_CS"/>
</dbReference>
<keyword evidence="9" id="KW-1185">Reference proteome</keyword>